<accession>A0A017TDY9</accession>
<dbReference type="AlphaFoldDB" id="A0A017TDY9"/>
<dbReference type="eggNOG" id="ENOG502ZVTY">
    <property type="taxonomic scope" value="Bacteria"/>
</dbReference>
<name>A0A017TDY9_9BACT</name>
<protein>
    <recommendedName>
        <fullName evidence="3">Methyltransferase domain-containing protein</fullName>
    </recommendedName>
</protein>
<dbReference type="InterPro" id="IPR029063">
    <property type="entry name" value="SAM-dependent_MTases_sf"/>
</dbReference>
<evidence type="ECO:0000313" key="1">
    <source>
        <dbReference type="EMBL" id="EYF07464.1"/>
    </source>
</evidence>
<dbReference type="Gene3D" id="3.40.50.150">
    <property type="entry name" value="Vaccinia Virus protein VP39"/>
    <property type="match status" value="1"/>
</dbReference>
<gene>
    <name evidence="1" type="ORF">CAP_0217</name>
</gene>
<dbReference type="Proteomes" id="UP000019678">
    <property type="component" value="Unassembled WGS sequence"/>
</dbReference>
<dbReference type="STRING" id="1192034.CAP_0217"/>
<dbReference type="SUPFAM" id="SSF53335">
    <property type="entry name" value="S-adenosyl-L-methionine-dependent methyltransferases"/>
    <property type="match status" value="1"/>
</dbReference>
<organism evidence="1 2">
    <name type="scientific">Chondromyces apiculatus DSM 436</name>
    <dbReference type="NCBI Taxonomy" id="1192034"/>
    <lineage>
        <taxon>Bacteria</taxon>
        <taxon>Pseudomonadati</taxon>
        <taxon>Myxococcota</taxon>
        <taxon>Polyangia</taxon>
        <taxon>Polyangiales</taxon>
        <taxon>Polyangiaceae</taxon>
        <taxon>Chondromyces</taxon>
    </lineage>
</organism>
<dbReference type="EMBL" id="ASRX01000010">
    <property type="protein sequence ID" value="EYF07464.1"/>
    <property type="molecule type" value="Genomic_DNA"/>
</dbReference>
<keyword evidence="2" id="KW-1185">Reference proteome</keyword>
<sequence>MHLFEWNDLEAAPEVLRETVVESLSRTLRWGGILRGLVAPFREFLAEAGVDEVLDLGAGAAGPARVLADEIQRAGAVPPRFILTDLHPRLEPWEEARAAHPGIIDFEPTPVDATAIPAALSQGRARMIINALHHLEPHLARALLADAVRSGAGIFVAEGFGREPLRFPTMWPAGLPSLLLNPFLSHRHRVQKALLTYLTPFVFAASAWDGFVSTLRVYTEEELRAMVAPLGEGFRWRYGVFRYAPLGKGYYFYGVPRR</sequence>
<comment type="caution">
    <text evidence="1">The sequence shown here is derived from an EMBL/GenBank/DDBJ whole genome shotgun (WGS) entry which is preliminary data.</text>
</comment>
<proteinExistence type="predicted"/>
<evidence type="ECO:0008006" key="3">
    <source>
        <dbReference type="Google" id="ProtNLM"/>
    </source>
</evidence>
<evidence type="ECO:0000313" key="2">
    <source>
        <dbReference type="Proteomes" id="UP000019678"/>
    </source>
</evidence>
<reference evidence="1 2" key="1">
    <citation type="submission" date="2013-05" db="EMBL/GenBank/DDBJ databases">
        <title>Genome assembly of Chondromyces apiculatus DSM 436.</title>
        <authorList>
            <person name="Sharma G."/>
            <person name="Khatri I."/>
            <person name="Kaur C."/>
            <person name="Mayilraj S."/>
            <person name="Subramanian S."/>
        </authorList>
    </citation>
    <scope>NUCLEOTIDE SEQUENCE [LARGE SCALE GENOMIC DNA]</scope>
    <source>
        <strain evidence="1 2">DSM 436</strain>
    </source>
</reference>